<dbReference type="Gene3D" id="1.10.540.10">
    <property type="entry name" value="Acyl-CoA dehydrogenase/oxidase, N-terminal domain"/>
    <property type="match status" value="1"/>
</dbReference>
<evidence type="ECO:0000256" key="6">
    <source>
        <dbReference type="ARBA" id="ARBA00022630"/>
    </source>
</evidence>
<evidence type="ECO:0000256" key="13">
    <source>
        <dbReference type="PIRSR" id="PIRSR000168-1"/>
    </source>
</evidence>
<dbReference type="Gene3D" id="2.40.110.10">
    <property type="entry name" value="Butyryl-CoA Dehydrogenase, subunit A, domain 2"/>
    <property type="match status" value="1"/>
</dbReference>
<dbReference type="EMBL" id="MCFA01000251">
    <property type="protein sequence ID" value="ORX96649.1"/>
    <property type="molecule type" value="Genomic_DNA"/>
</dbReference>
<protein>
    <recommendedName>
        <fullName evidence="12">Acyl-coenzyme A oxidase</fullName>
    </recommendedName>
</protein>
<dbReference type="Gene3D" id="1.20.140.10">
    <property type="entry name" value="Butyryl-CoA Dehydrogenase, subunit A, domain 3"/>
    <property type="match status" value="2"/>
</dbReference>
<comment type="subcellular location">
    <subcellularLocation>
        <location evidence="3">Peroxisome</location>
    </subcellularLocation>
</comment>
<evidence type="ECO:0000256" key="9">
    <source>
        <dbReference type="ARBA" id="ARBA00023002"/>
    </source>
</evidence>
<keyword evidence="7 12" id="KW-0274">FAD</keyword>
<dbReference type="GO" id="GO:0033540">
    <property type="term" value="P:fatty acid beta-oxidation using acyl-CoA oxidase"/>
    <property type="evidence" value="ECO:0007669"/>
    <property type="project" value="TreeGrafter"/>
</dbReference>
<gene>
    <name evidence="18" type="ORF">BCR34DRAFT_179431</name>
</gene>
<feature type="domain" description="Acyl-CoA oxidase C-terminal" evidence="15">
    <location>
        <begin position="515"/>
        <end position="705"/>
    </location>
</feature>
<organism evidence="18 19">
    <name type="scientific">Clohesyomyces aquaticus</name>
    <dbReference type="NCBI Taxonomy" id="1231657"/>
    <lineage>
        <taxon>Eukaryota</taxon>
        <taxon>Fungi</taxon>
        <taxon>Dikarya</taxon>
        <taxon>Ascomycota</taxon>
        <taxon>Pezizomycotina</taxon>
        <taxon>Dothideomycetes</taxon>
        <taxon>Pleosporomycetidae</taxon>
        <taxon>Pleosporales</taxon>
        <taxon>Lindgomycetaceae</taxon>
        <taxon>Clohesyomyces</taxon>
    </lineage>
</organism>
<dbReference type="Pfam" id="PF22924">
    <property type="entry name" value="ACOX_C_alpha1"/>
    <property type="match status" value="1"/>
</dbReference>
<evidence type="ECO:0000256" key="10">
    <source>
        <dbReference type="ARBA" id="ARBA00023098"/>
    </source>
</evidence>
<evidence type="ECO:0000259" key="17">
    <source>
        <dbReference type="Pfam" id="PF22924"/>
    </source>
</evidence>
<dbReference type="Pfam" id="PF14749">
    <property type="entry name" value="Acyl-CoA_ox_N"/>
    <property type="match status" value="1"/>
</dbReference>
<evidence type="ECO:0000256" key="2">
    <source>
        <dbReference type="ARBA" id="ARBA00001974"/>
    </source>
</evidence>
<dbReference type="PANTHER" id="PTHR10909:SF250">
    <property type="entry name" value="PEROXISOMAL ACYL-COENZYME A OXIDASE 1"/>
    <property type="match status" value="1"/>
</dbReference>
<keyword evidence="6 12" id="KW-0285">Flavoprotein</keyword>
<proteinExistence type="inferred from homology"/>
<dbReference type="AlphaFoldDB" id="A0A1Y1YF70"/>
<dbReference type="InterPro" id="IPR055060">
    <property type="entry name" value="ACOX_C_alpha1"/>
</dbReference>
<evidence type="ECO:0000256" key="8">
    <source>
        <dbReference type="ARBA" id="ARBA00022832"/>
    </source>
</evidence>
<dbReference type="InterPro" id="IPR046373">
    <property type="entry name" value="Acyl-CoA_Oxase/DH_mid-dom_sf"/>
</dbReference>
<evidence type="ECO:0000259" key="15">
    <source>
        <dbReference type="Pfam" id="PF01756"/>
    </source>
</evidence>
<dbReference type="OrthoDB" id="538336at2759"/>
<evidence type="ECO:0000256" key="1">
    <source>
        <dbReference type="ARBA" id="ARBA00001201"/>
    </source>
</evidence>
<dbReference type="InterPro" id="IPR029320">
    <property type="entry name" value="Acyl-CoA_ox_N"/>
</dbReference>
<dbReference type="SUPFAM" id="SSF56645">
    <property type="entry name" value="Acyl-CoA dehydrogenase NM domain-like"/>
    <property type="match status" value="1"/>
</dbReference>
<dbReference type="Pfam" id="PF01756">
    <property type="entry name" value="ACOX"/>
    <property type="match status" value="1"/>
</dbReference>
<dbReference type="FunFam" id="2.40.110.10:FF:000003">
    <property type="entry name" value="Acyl-coenzyme A oxidase"/>
    <property type="match status" value="1"/>
</dbReference>
<dbReference type="FunFam" id="1.20.140.10:FF:000007">
    <property type="entry name" value="Acyl-coenzyme A oxidase"/>
    <property type="match status" value="1"/>
</dbReference>
<dbReference type="Proteomes" id="UP000193144">
    <property type="component" value="Unassembled WGS sequence"/>
</dbReference>
<sequence>MANMDSTAPSSPRDTSCPVHLNKQMQLLHTARNTASFEPFELACLIYGGADVVGNRRAALERVETLIGTRDTSQIPRSYANMNREQAYDEGLEWGKAAFEDGIRFKHDFFAFVTPRFQLVNSSPFGMNTVMFEPAIRLSASAEQQAKWLPLSKSGKIIGAYVQTELGHGSFVRGIETTATWDSDTDEFVLHSPSTTSTKFWPGALGFSCTHGIVVARLIIRSKDYGPHLFMVQLRSLDDGRPLPGVELGDVGLKMSYNATCNGFATFHQVRIPRTDMLMGHASVSHDGTYEGSSHFTQLSYSTMVMVRAIIVKNVVFQLAQAVTIAARYSTVRTQGMGPNGLASAETCLIMYQSQRLRILTLTAKAYAILFASRTCDAEYDALRKQQANGDHTSLPYVHALSSGLKVWTTQTAADGAEDARKCCGGQGYLAISGLPEIVASVTAATTFEGENYVLCQQVGRYLFKCIDQLMQGKPIDYRMAYLAAGYQKWFAASFAASSGANITPCMAFGKEFLDPNTQLSIYRHRALRTVFKAYTAVRSSTKPPLDAWNENMMSIISAARAHTEYMALSFYIKHVQSLPTATSPALTTVMARLCSLFALSNIINPQTLDAISFVEDTHLSSAQLDTIRGLVNELLDQLAPELIALTDAWDFTDASLCSALGMYDGNVYENVMNWIRQIPMNKRAWEENKGVYQPGWKDWIEPVLKAKL</sequence>
<comment type="caution">
    <text evidence="18">The sequence shown here is derived from an EMBL/GenBank/DDBJ whole genome shotgun (WGS) entry which is preliminary data.</text>
</comment>
<dbReference type="GO" id="GO:0003997">
    <property type="term" value="F:acyl-CoA oxidase activity"/>
    <property type="evidence" value="ECO:0007669"/>
    <property type="project" value="UniProtKB-EC"/>
</dbReference>
<dbReference type="SUPFAM" id="SSF47203">
    <property type="entry name" value="Acyl-CoA dehydrogenase C-terminal domain-like"/>
    <property type="match status" value="2"/>
</dbReference>
<keyword evidence="9" id="KW-0560">Oxidoreductase</keyword>
<dbReference type="STRING" id="1231657.A0A1Y1YF70"/>
<dbReference type="GO" id="GO:0055088">
    <property type="term" value="P:lipid homeostasis"/>
    <property type="evidence" value="ECO:0007669"/>
    <property type="project" value="TreeGrafter"/>
</dbReference>
<comment type="similarity">
    <text evidence="5 12">Belongs to the acyl-CoA oxidase family.</text>
</comment>
<dbReference type="InterPro" id="IPR036250">
    <property type="entry name" value="AcylCo_DH-like_C"/>
</dbReference>
<keyword evidence="10" id="KW-0443">Lipid metabolism</keyword>
<keyword evidence="19" id="KW-1185">Reference proteome</keyword>
<feature type="domain" description="Acyl-coenzyme A oxidase N-terminal" evidence="16">
    <location>
        <begin position="41"/>
        <end position="158"/>
    </location>
</feature>
<dbReference type="InterPro" id="IPR002655">
    <property type="entry name" value="Acyl-CoA_oxidase_C"/>
</dbReference>
<feature type="active site" description="Proton acceptor" evidence="13">
    <location>
        <position position="449"/>
    </location>
</feature>
<evidence type="ECO:0000256" key="4">
    <source>
        <dbReference type="ARBA" id="ARBA00004846"/>
    </source>
</evidence>
<reference evidence="18 19" key="1">
    <citation type="submission" date="2016-07" db="EMBL/GenBank/DDBJ databases">
        <title>Pervasive Adenine N6-methylation of Active Genes in Fungi.</title>
        <authorList>
            <consortium name="DOE Joint Genome Institute"/>
            <person name="Mondo S.J."/>
            <person name="Dannebaum R.O."/>
            <person name="Kuo R.C."/>
            <person name="Labutti K."/>
            <person name="Haridas S."/>
            <person name="Kuo A."/>
            <person name="Salamov A."/>
            <person name="Ahrendt S.R."/>
            <person name="Lipzen A."/>
            <person name="Sullivan W."/>
            <person name="Andreopoulos W.B."/>
            <person name="Clum A."/>
            <person name="Lindquist E."/>
            <person name="Daum C."/>
            <person name="Ramamoorthy G.K."/>
            <person name="Gryganskyi A."/>
            <person name="Culley D."/>
            <person name="Magnuson J.K."/>
            <person name="James T.Y."/>
            <person name="O'Malley M.A."/>
            <person name="Stajich J.E."/>
            <person name="Spatafora J.W."/>
            <person name="Visel A."/>
            <person name="Grigoriev I.V."/>
        </authorList>
    </citation>
    <scope>NUCLEOTIDE SEQUENCE [LARGE SCALE GENOMIC DNA]</scope>
    <source>
        <strain evidence="18 19">CBS 115471</strain>
    </source>
</reference>
<dbReference type="PIRSF" id="PIRSF000168">
    <property type="entry name" value="Acyl-CoA_oxidase"/>
    <property type="match status" value="1"/>
</dbReference>
<feature type="domain" description="Acyl-CoA oxidase C-alpha1" evidence="17">
    <location>
        <begin position="301"/>
        <end position="463"/>
    </location>
</feature>
<evidence type="ECO:0000256" key="12">
    <source>
        <dbReference type="PIRNR" id="PIRNR000168"/>
    </source>
</evidence>
<evidence type="ECO:0000313" key="19">
    <source>
        <dbReference type="Proteomes" id="UP000193144"/>
    </source>
</evidence>
<dbReference type="InterPro" id="IPR012258">
    <property type="entry name" value="Acyl-CoA_oxidase"/>
</dbReference>
<dbReference type="GO" id="GO:0005504">
    <property type="term" value="F:fatty acid binding"/>
    <property type="evidence" value="ECO:0007669"/>
    <property type="project" value="TreeGrafter"/>
</dbReference>
<evidence type="ECO:0000256" key="5">
    <source>
        <dbReference type="ARBA" id="ARBA00006288"/>
    </source>
</evidence>
<dbReference type="PANTHER" id="PTHR10909">
    <property type="entry name" value="ELECTRON TRANSPORT OXIDOREDUCTASE"/>
    <property type="match status" value="1"/>
</dbReference>
<comment type="catalytic activity">
    <reaction evidence="1">
        <text>a 2,3-saturated acyl-CoA + O2 = a (2E)-enoyl-CoA + H2O2</text>
        <dbReference type="Rhea" id="RHEA:38959"/>
        <dbReference type="ChEBI" id="CHEBI:15379"/>
        <dbReference type="ChEBI" id="CHEBI:16240"/>
        <dbReference type="ChEBI" id="CHEBI:58856"/>
        <dbReference type="ChEBI" id="CHEBI:65111"/>
        <dbReference type="EC" id="1.3.3.6"/>
    </reaction>
</comment>
<accession>A0A1Y1YF70</accession>
<dbReference type="FunFam" id="1.20.140.10:FF:000015">
    <property type="entry name" value="Acyl-coenzyme A oxidase"/>
    <property type="match status" value="1"/>
</dbReference>
<comment type="pathway">
    <text evidence="4">Lipid metabolism; peroxisomal fatty acid beta-oxidation.</text>
</comment>
<evidence type="ECO:0000256" key="11">
    <source>
        <dbReference type="ARBA" id="ARBA00023140"/>
    </source>
</evidence>
<evidence type="ECO:0000256" key="7">
    <source>
        <dbReference type="ARBA" id="ARBA00022827"/>
    </source>
</evidence>
<dbReference type="InterPro" id="IPR009100">
    <property type="entry name" value="AcylCoA_DH/oxidase_NM_dom_sf"/>
</dbReference>
<keyword evidence="11" id="KW-0576">Peroxisome</keyword>
<feature type="binding site" evidence="14">
    <location>
        <position position="203"/>
    </location>
    <ligand>
        <name>FAD</name>
        <dbReference type="ChEBI" id="CHEBI:57692"/>
    </ligand>
</feature>
<evidence type="ECO:0000256" key="3">
    <source>
        <dbReference type="ARBA" id="ARBA00004275"/>
    </source>
</evidence>
<keyword evidence="8" id="KW-0276">Fatty acid metabolism</keyword>
<feature type="binding site" evidence="14">
    <location>
        <position position="164"/>
    </location>
    <ligand>
        <name>FAD</name>
        <dbReference type="ChEBI" id="CHEBI:57692"/>
    </ligand>
</feature>
<evidence type="ECO:0000259" key="16">
    <source>
        <dbReference type="Pfam" id="PF14749"/>
    </source>
</evidence>
<dbReference type="GO" id="GO:0005777">
    <property type="term" value="C:peroxisome"/>
    <property type="evidence" value="ECO:0007669"/>
    <property type="project" value="UniProtKB-SubCell"/>
</dbReference>
<evidence type="ECO:0000256" key="14">
    <source>
        <dbReference type="PIRSR" id="PIRSR000168-2"/>
    </source>
</evidence>
<comment type="cofactor">
    <cofactor evidence="2">
        <name>FAD</name>
        <dbReference type="ChEBI" id="CHEBI:57692"/>
    </cofactor>
</comment>
<name>A0A1Y1YF70_9PLEO</name>
<dbReference type="GO" id="GO:0071949">
    <property type="term" value="F:FAD binding"/>
    <property type="evidence" value="ECO:0007669"/>
    <property type="project" value="InterPro"/>
</dbReference>
<dbReference type="InterPro" id="IPR037069">
    <property type="entry name" value="AcylCoA_DH/ox_N_sf"/>
</dbReference>
<evidence type="ECO:0000313" key="18">
    <source>
        <dbReference type="EMBL" id="ORX96649.1"/>
    </source>
</evidence>